<dbReference type="Proteomes" id="UP000297716">
    <property type="component" value="Unassembled WGS sequence"/>
</dbReference>
<gene>
    <name evidence="10" type="ORF">E0Z10_g8679</name>
</gene>
<evidence type="ECO:0000256" key="7">
    <source>
        <dbReference type="PIRSR" id="PIRSR011789-1"/>
    </source>
</evidence>
<dbReference type="Pfam" id="PF01974">
    <property type="entry name" value="tRNA_int_endo"/>
    <property type="match status" value="1"/>
</dbReference>
<feature type="compositionally biased region" description="Polar residues" evidence="8">
    <location>
        <begin position="320"/>
        <end position="337"/>
    </location>
</feature>
<dbReference type="STRING" id="37992.A0A4Z0Y8D1"/>
<evidence type="ECO:0000256" key="6">
    <source>
        <dbReference type="ARBA" id="ARBA00034031"/>
    </source>
</evidence>
<evidence type="ECO:0000256" key="8">
    <source>
        <dbReference type="SAM" id="MobiDB-lite"/>
    </source>
</evidence>
<feature type="compositionally biased region" description="Polar residues" evidence="8">
    <location>
        <begin position="227"/>
        <end position="243"/>
    </location>
</feature>
<dbReference type="InterPro" id="IPR011856">
    <property type="entry name" value="tRNA_endonuc-like_dom_sf"/>
</dbReference>
<dbReference type="InterPro" id="IPR006676">
    <property type="entry name" value="tRNA_splic"/>
</dbReference>
<dbReference type="GO" id="GO:0000213">
    <property type="term" value="F:tRNA-intron lyase activity"/>
    <property type="evidence" value="ECO:0007669"/>
    <property type="project" value="UniProtKB-EC"/>
</dbReference>
<dbReference type="GO" id="GO:0000214">
    <property type="term" value="C:tRNA-intron endonuclease complex"/>
    <property type="evidence" value="ECO:0007669"/>
    <property type="project" value="InterPro"/>
</dbReference>
<dbReference type="InterPro" id="IPR006677">
    <property type="entry name" value="tRNA_intron_Endonuc_cat-like"/>
</dbReference>
<keyword evidence="4" id="KW-0456">Lyase</keyword>
<comment type="caution">
    <text evidence="10">The sequence shown here is derived from an EMBL/GenBank/DDBJ whole genome shotgun (WGS) entry which is preliminary data.</text>
</comment>
<organism evidence="10 11">
    <name type="scientific">Xylaria hypoxylon</name>
    <dbReference type="NCBI Taxonomy" id="37992"/>
    <lineage>
        <taxon>Eukaryota</taxon>
        <taxon>Fungi</taxon>
        <taxon>Dikarya</taxon>
        <taxon>Ascomycota</taxon>
        <taxon>Pezizomycotina</taxon>
        <taxon>Sordariomycetes</taxon>
        <taxon>Xylariomycetidae</taxon>
        <taxon>Xylariales</taxon>
        <taxon>Xylariaceae</taxon>
        <taxon>Xylaria</taxon>
    </lineage>
</organism>
<sequence length="552" mass="61167">MADVENPAPGAPGPEAPEVLTTPRLFKQDKSSTKPQKIPLHQIYALPAPLRTFPLPSFYPNNPLSLFHVLWAWTSQALSPPRAEPSVIHQGHWSPETRSVHIRDPKSIRALWEQGFFGKGNYSRSEPNWLKREQSRQGQGHKRVSELLTVQRREERKMMKWDRARKEQEAILKTRLAEAWVAPVGPKELLALPNSLQDLLVLPVAGLANGHTTPDSLSHPTPPRAPISSTSPGVPPTNISTLSPPELAVNGDQGGETGKVPFPSLNDGHPFSPPETPAMKPASTSRDIVASMPKRRKSVRFSPTVESTTFQLGDPPSPHLGSSTNGKVPNGDMTNETRPLPQPAGAGPPNILDVPVAADGAAASSELVDREHLQLSPEEAFYLVFGLGALSVIDPASGKTMAAQDLFHLFRQLSYFPHSTTPLRPDDPFLVQYAVYHHFRSLGWVPRPGIKFGVDWLLYIGGPVFSHAEFAIMVLPAYTDSYWKSQGREPPRKSWQWLHSISRVQSHALKTMVIVYVDIPPPTQASDPSALLKRYTIREFIMKRWLSNRSRD</sequence>
<evidence type="ECO:0000313" key="11">
    <source>
        <dbReference type="Proteomes" id="UP000297716"/>
    </source>
</evidence>
<feature type="active site" evidence="7">
    <location>
        <position position="467"/>
    </location>
</feature>
<dbReference type="PANTHER" id="PTHR21227">
    <property type="entry name" value="TRNA-SPLICING ENDONUCLEASE SUBUNIT SEN2"/>
    <property type="match status" value="1"/>
</dbReference>
<dbReference type="EC" id="4.6.1.16" evidence="2"/>
<proteinExistence type="inferred from homology"/>
<dbReference type="EMBL" id="SKBN01000242">
    <property type="protein sequence ID" value="TGJ80094.1"/>
    <property type="molecule type" value="Genomic_DNA"/>
</dbReference>
<dbReference type="PIRSF" id="PIRSF011789">
    <property type="entry name" value="tRNA_splic_SEN2"/>
    <property type="match status" value="1"/>
</dbReference>
<dbReference type="GO" id="GO:0005737">
    <property type="term" value="C:cytoplasm"/>
    <property type="evidence" value="ECO:0007669"/>
    <property type="project" value="TreeGrafter"/>
</dbReference>
<feature type="active site" evidence="7">
    <location>
        <position position="510"/>
    </location>
</feature>
<evidence type="ECO:0000256" key="3">
    <source>
        <dbReference type="ARBA" id="ARBA00022694"/>
    </source>
</evidence>
<evidence type="ECO:0000256" key="4">
    <source>
        <dbReference type="ARBA" id="ARBA00023239"/>
    </source>
</evidence>
<dbReference type="FunFam" id="3.40.1350.10:FF:000007">
    <property type="entry name" value="tRNA-splicing endonuclease subunit Sen2"/>
    <property type="match status" value="1"/>
</dbReference>
<dbReference type="InterPro" id="IPR016589">
    <property type="entry name" value="tRNA_splic_SEN2"/>
</dbReference>
<dbReference type="GO" id="GO:0003676">
    <property type="term" value="F:nucleic acid binding"/>
    <property type="evidence" value="ECO:0007669"/>
    <property type="project" value="InterPro"/>
</dbReference>
<dbReference type="AlphaFoldDB" id="A0A4Z0Y8D1"/>
<evidence type="ECO:0000256" key="1">
    <source>
        <dbReference type="ARBA" id="ARBA00008078"/>
    </source>
</evidence>
<keyword evidence="3" id="KW-0819">tRNA processing</keyword>
<evidence type="ECO:0000256" key="2">
    <source>
        <dbReference type="ARBA" id="ARBA00012573"/>
    </source>
</evidence>
<dbReference type="PANTHER" id="PTHR21227:SF0">
    <property type="entry name" value="TRNA-SPLICING ENDONUCLEASE SUBUNIT SEN2"/>
    <property type="match status" value="1"/>
</dbReference>
<feature type="region of interest" description="Disordered" evidence="8">
    <location>
        <begin position="1"/>
        <end position="34"/>
    </location>
</feature>
<feature type="region of interest" description="Disordered" evidence="8">
    <location>
        <begin position="212"/>
        <end position="347"/>
    </location>
</feature>
<comment type="similarity">
    <text evidence="1">Belongs to the tRNA-intron endonuclease family.</text>
</comment>
<protein>
    <recommendedName>
        <fullName evidence="2">tRNA-intron lyase</fullName>
        <ecNumber evidence="2">4.6.1.16</ecNumber>
    </recommendedName>
    <alternativeName>
        <fullName evidence="5">tRNA-intron endonuclease Sen2</fullName>
    </alternativeName>
</protein>
<dbReference type="OrthoDB" id="10249562at2759"/>
<feature type="active site" evidence="7">
    <location>
        <position position="459"/>
    </location>
</feature>
<reference evidence="10 11" key="1">
    <citation type="submission" date="2019-03" db="EMBL/GenBank/DDBJ databases">
        <title>Draft genome sequence of Xylaria hypoxylon DSM 108379, a ubiquitous saprotrophic-parasitic fungi on hardwood.</title>
        <authorList>
            <person name="Buettner E."/>
            <person name="Leonhardt S."/>
            <person name="Gebauer A.M."/>
            <person name="Liers C."/>
            <person name="Hofrichter M."/>
            <person name="Kellner H."/>
        </authorList>
    </citation>
    <scope>NUCLEOTIDE SEQUENCE [LARGE SCALE GENOMIC DNA]</scope>
    <source>
        <strain evidence="10 11">DSM 108379</strain>
    </source>
</reference>
<keyword evidence="11" id="KW-1185">Reference proteome</keyword>
<dbReference type="Gene3D" id="3.40.1350.10">
    <property type="match status" value="1"/>
</dbReference>
<dbReference type="GO" id="GO:0000379">
    <property type="term" value="P:tRNA-type intron splice site recognition and cleavage"/>
    <property type="evidence" value="ECO:0007669"/>
    <property type="project" value="TreeGrafter"/>
</dbReference>
<feature type="domain" description="tRNA intron endonuclease catalytic" evidence="9">
    <location>
        <begin position="429"/>
        <end position="518"/>
    </location>
</feature>
<dbReference type="CDD" id="cd22363">
    <property type="entry name" value="tRNA-intron_lyase_C"/>
    <property type="match status" value="1"/>
</dbReference>
<evidence type="ECO:0000256" key="5">
    <source>
        <dbReference type="ARBA" id="ARBA00032432"/>
    </source>
</evidence>
<dbReference type="SUPFAM" id="SSF53032">
    <property type="entry name" value="tRNA-intron endonuclease catalytic domain-like"/>
    <property type="match status" value="1"/>
</dbReference>
<evidence type="ECO:0000313" key="10">
    <source>
        <dbReference type="EMBL" id="TGJ80094.1"/>
    </source>
</evidence>
<accession>A0A4Z0Y8D1</accession>
<comment type="catalytic activity">
    <reaction evidence="6">
        <text>pretRNA = a 3'-half-tRNA molecule with a 5'-OH end + a 5'-half-tRNA molecule with a 2',3'-cyclic phosphate end + an intron with a 2',3'-cyclic phosphate and a 5'-hydroxyl terminus.</text>
        <dbReference type="EC" id="4.6.1.16"/>
    </reaction>
</comment>
<evidence type="ECO:0000259" key="9">
    <source>
        <dbReference type="Pfam" id="PF01974"/>
    </source>
</evidence>
<name>A0A4Z0Y8D1_9PEZI</name>
<dbReference type="InterPro" id="IPR036167">
    <property type="entry name" value="tRNA_intron_Endo_cat-like_sf"/>
</dbReference>